<dbReference type="AlphaFoldDB" id="A0A151JQ50"/>
<sequence>MPLGGSQSNDKDGGKGGPSRQDGSTETTGKGKATKEETDEESTLAIDEMKLSDLKDELRKLGISATGNKSQLKERLRKDTANNEEDDTTSDEDGSDSSDSTDDEKDDDEEKTRKDDCEIS</sequence>
<feature type="region of interest" description="Disordered" evidence="1">
    <location>
        <begin position="1"/>
        <end position="48"/>
    </location>
</feature>
<feature type="compositionally biased region" description="Basic and acidic residues" evidence="1">
    <location>
        <begin position="110"/>
        <end position="120"/>
    </location>
</feature>
<accession>A0A151JQ50</accession>
<dbReference type="Gene3D" id="1.10.720.30">
    <property type="entry name" value="SAP domain"/>
    <property type="match status" value="1"/>
</dbReference>
<gene>
    <name evidence="4" type="ORF">ALC57_01870</name>
    <name evidence="3" type="ORF">ALC57_14513</name>
</gene>
<evidence type="ECO:0000259" key="2">
    <source>
        <dbReference type="PROSITE" id="PS50800"/>
    </source>
</evidence>
<protein>
    <recommendedName>
        <fullName evidence="2">SAP domain-containing protein</fullName>
    </recommendedName>
</protein>
<dbReference type="Proteomes" id="UP000078492">
    <property type="component" value="Unassembled WGS sequence"/>
</dbReference>
<evidence type="ECO:0000313" key="3">
    <source>
        <dbReference type="EMBL" id="KYN13296.1"/>
    </source>
</evidence>
<organism evidence="4 5">
    <name type="scientific">Trachymyrmex cornetzi</name>
    <dbReference type="NCBI Taxonomy" id="471704"/>
    <lineage>
        <taxon>Eukaryota</taxon>
        <taxon>Metazoa</taxon>
        <taxon>Ecdysozoa</taxon>
        <taxon>Arthropoda</taxon>
        <taxon>Hexapoda</taxon>
        <taxon>Insecta</taxon>
        <taxon>Pterygota</taxon>
        <taxon>Neoptera</taxon>
        <taxon>Endopterygota</taxon>
        <taxon>Hymenoptera</taxon>
        <taxon>Apocrita</taxon>
        <taxon>Aculeata</taxon>
        <taxon>Formicoidea</taxon>
        <taxon>Formicidae</taxon>
        <taxon>Myrmicinae</taxon>
        <taxon>Trachymyrmex</taxon>
    </lineage>
</organism>
<dbReference type="SUPFAM" id="SSF68906">
    <property type="entry name" value="SAP domain"/>
    <property type="match status" value="1"/>
</dbReference>
<feature type="region of interest" description="Disordered" evidence="1">
    <location>
        <begin position="61"/>
        <end position="120"/>
    </location>
</feature>
<reference evidence="4 5" key="1">
    <citation type="submission" date="2015-09" db="EMBL/GenBank/DDBJ databases">
        <title>Trachymyrmex cornetzi WGS genome.</title>
        <authorList>
            <person name="Nygaard S."/>
            <person name="Hu H."/>
            <person name="Boomsma J."/>
            <person name="Zhang G."/>
        </authorList>
    </citation>
    <scope>NUCLEOTIDE SEQUENCE [LARGE SCALE GENOMIC DNA]</scope>
    <source>
        <strain evidence="4">Tcor2-1</strain>
        <tissue evidence="4">Whole body</tissue>
    </source>
</reference>
<proteinExistence type="predicted"/>
<evidence type="ECO:0000313" key="5">
    <source>
        <dbReference type="Proteomes" id="UP000078492"/>
    </source>
</evidence>
<keyword evidence="5" id="KW-1185">Reference proteome</keyword>
<feature type="compositionally biased region" description="Basic and acidic residues" evidence="1">
    <location>
        <begin position="71"/>
        <end position="81"/>
    </location>
</feature>
<feature type="compositionally biased region" description="Acidic residues" evidence="1">
    <location>
        <begin position="82"/>
        <end position="109"/>
    </location>
</feature>
<dbReference type="Pfam" id="PF02037">
    <property type="entry name" value="SAP"/>
    <property type="match status" value="1"/>
</dbReference>
<name>A0A151JQ50_9HYME</name>
<dbReference type="EMBL" id="KQ978742">
    <property type="protein sequence ID" value="KYN28704.1"/>
    <property type="molecule type" value="Genomic_DNA"/>
</dbReference>
<dbReference type="InterPro" id="IPR003034">
    <property type="entry name" value="SAP_dom"/>
</dbReference>
<evidence type="ECO:0000313" key="4">
    <source>
        <dbReference type="EMBL" id="KYN28704.1"/>
    </source>
</evidence>
<evidence type="ECO:0000256" key="1">
    <source>
        <dbReference type="SAM" id="MobiDB-lite"/>
    </source>
</evidence>
<dbReference type="EMBL" id="KQ980768">
    <property type="protein sequence ID" value="KYN13296.1"/>
    <property type="molecule type" value="Genomic_DNA"/>
</dbReference>
<dbReference type="PROSITE" id="PS50800">
    <property type="entry name" value="SAP"/>
    <property type="match status" value="1"/>
</dbReference>
<dbReference type="InterPro" id="IPR036361">
    <property type="entry name" value="SAP_dom_sf"/>
</dbReference>
<feature type="domain" description="SAP" evidence="2">
    <location>
        <begin position="46"/>
        <end position="80"/>
    </location>
</feature>
<dbReference type="SMART" id="SM00513">
    <property type="entry name" value="SAP"/>
    <property type="match status" value="1"/>
</dbReference>